<reference evidence="2 3" key="1">
    <citation type="submission" date="2013-03" db="EMBL/GenBank/DDBJ databases">
        <title>The Genome Sequence of Capronia coronata CBS 617.96.</title>
        <authorList>
            <consortium name="The Broad Institute Genomics Platform"/>
            <person name="Cuomo C."/>
            <person name="de Hoog S."/>
            <person name="Gorbushina A."/>
            <person name="Walker B."/>
            <person name="Young S.K."/>
            <person name="Zeng Q."/>
            <person name="Gargeya S."/>
            <person name="Fitzgerald M."/>
            <person name="Haas B."/>
            <person name="Abouelleil A."/>
            <person name="Allen A.W."/>
            <person name="Alvarado L."/>
            <person name="Arachchi H.M."/>
            <person name="Berlin A.M."/>
            <person name="Chapman S.B."/>
            <person name="Gainer-Dewar J."/>
            <person name="Goldberg J."/>
            <person name="Griggs A."/>
            <person name="Gujja S."/>
            <person name="Hansen M."/>
            <person name="Howarth C."/>
            <person name="Imamovic A."/>
            <person name="Ireland A."/>
            <person name="Larimer J."/>
            <person name="McCowan C."/>
            <person name="Murphy C."/>
            <person name="Pearson M."/>
            <person name="Poon T.W."/>
            <person name="Priest M."/>
            <person name="Roberts A."/>
            <person name="Saif S."/>
            <person name="Shea T."/>
            <person name="Sisk P."/>
            <person name="Sykes S."/>
            <person name="Wortman J."/>
            <person name="Nusbaum C."/>
            <person name="Birren B."/>
        </authorList>
    </citation>
    <scope>NUCLEOTIDE SEQUENCE [LARGE SCALE GENOMIC DNA]</scope>
    <source>
        <strain evidence="2 3">CBS 617.96</strain>
    </source>
</reference>
<feature type="region of interest" description="Disordered" evidence="1">
    <location>
        <begin position="459"/>
        <end position="589"/>
    </location>
</feature>
<feature type="compositionally biased region" description="Basic and acidic residues" evidence="1">
    <location>
        <begin position="459"/>
        <end position="470"/>
    </location>
</feature>
<feature type="region of interest" description="Disordered" evidence="1">
    <location>
        <begin position="65"/>
        <end position="94"/>
    </location>
</feature>
<feature type="compositionally biased region" description="Basic and acidic residues" evidence="1">
    <location>
        <begin position="312"/>
        <end position="323"/>
    </location>
</feature>
<feature type="compositionally biased region" description="Basic residues" evidence="1">
    <location>
        <begin position="324"/>
        <end position="339"/>
    </location>
</feature>
<gene>
    <name evidence="2" type="ORF">A1O1_05350</name>
</gene>
<feature type="compositionally biased region" description="Basic residues" evidence="1">
    <location>
        <begin position="258"/>
        <end position="273"/>
    </location>
</feature>
<feature type="compositionally biased region" description="Basic residues" evidence="1">
    <location>
        <begin position="471"/>
        <end position="483"/>
    </location>
</feature>
<evidence type="ECO:0000313" key="3">
    <source>
        <dbReference type="Proteomes" id="UP000019484"/>
    </source>
</evidence>
<feature type="compositionally biased region" description="Basic and acidic residues" evidence="1">
    <location>
        <begin position="348"/>
        <end position="361"/>
    </location>
</feature>
<feature type="compositionally biased region" description="Basic residues" evidence="1">
    <location>
        <begin position="280"/>
        <end position="290"/>
    </location>
</feature>
<accession>W9YFJ3</accession>
<protein>
    <submittedName>
        <fullName evidence="2">Uncharacterized protein</fullName>
    </submittedName>
</protein>
<feature type="region of interest" description="Disordered" evidence="1">
    <location>
        <begin position="170"/>
        <end position="195"/>
    </location>
</feature>
<dbReference type="Proteomes" id="UP000019484">
    <property type="component" value="Unassembled WGS sequence"/>
</dbReference>
<dbReference type="STRING" id="1182541.W9YFJ3"/>
<organism evidence="2 3">
    <name type="scientific">Capronia coronata CBS 617.96</name>
    <dbReference type="NCBI Taxonomy" id="1182541"/>
    <lineage>
        <taxon>Eukaryota</taxon>
        <taxon>Fungi</taxon>
        <taxon>Dikarya</taxon>
        <taxon>Ascomycota</taxon>
        <taxon>Pezizomycotina</taxon>
        <taxon>Eurotiomycetes</taxon>
        <taxon>Chaetothyriomycetidae</taxon>
        <taxon>Chaetothyriales</taxon>
        <taxon>Herpotrichiellaceae</taxon>
        <taxon>Capronia</taxon>
    </lineage>
</organism>
<feature type="region of interest" description="Disordered" evidence="1">
    <location>
        <begin position="240"/>
        <end position="367"/>
    </location>
</feature>
<dbReference type="eggNOG" id="ENOG502RIGC">
    <property type="taxonomic scope" value="Eukaryota"/>
</dbReference>
<sequence>MDRSSIWIERGRDGRAYFVRRKPKLPSTRRLLLEALLPRNARSLLSFRDSRLGRHVQVQGVSTSGNFLALPAPSSPYPPSGPTNNPGPMDPTSQAQAQPVNMYLLPPPQNPEPPQLQSHDKPAHFAHPPPHLFPFVQPPSMYPIPPHPMTAQPQPSFQQPVPFQSHPSHFAAAPPGTIPIRSQPQGLHATPMPPVITPSDMRYKCDVCGRFRSTRYHYQHPIPTGQLPCKTICRKCREQATDSEDYSSSDSYRSSNSLHRRPRRLRQRSKSVYRRQDHQSRRRAHSTRRGRSPDDGYSRYGNSTGSDSDSVELERDRVHDKERRRSRAASVSHRRRLRLSPRGARVSYQDDPRDRRTFDDPRDLDEEEYEYEIPRRVRIPSRASSRGRRTIRQQYSNVYVEIPQEAEHHVERYEYIAQPPVRPFQQRYPPQQGPPLAQVRAMPPHVHERRLHSDHYHAADHYEGDGEETHRRTRSRSARRGRLRSRETNVDDNGGMMTLPKAAISEQVDEETDEGTAALRHDRRGRQLVYAPSPPPAPSSSLGYMAGLEMDENDRDQTPYGGPQRRRSRSRPLEGQPRGRSILKPGDELTVVERHAPRHSQDYDWYDNEGIRVRVREI</sequence>
<name>W9YFJ3_9EURO</name>
<keyword evidence="3" id="KW-1185">Reference proteome</keyword>
<dbReference type="GeneID" id="19160225"/>
<dbReference type="RefSeq" id="XP_007724426.1">
    <property type="nucleotide sequence ID" value="XM_007726236.1"/>
</dbReference>
<evidence type="ECO:0000313" key="2">
    <source>
        <dbReference type="EMBL" id="EXJ88420.1"/>
    </source>
</evidence>
<dbReference type="HOGENOM" id="CLU_442104_0_0_1"/>
<evidence type="ECO:0000256" key="1">
    <source>
        <dbReference type="SAM" id="MobiDB-lite"/>
    </source>
</evidence>
<proteinExistence type="predicted"/>
<dbReference type="AlphaFoldDB" id="W9YFJ3"/>
<feature type="compositionally biased region" description="Low complexity" evidence="1">
    <location>
        <begin position="248"/>
        <end position="257"/>
    </location>
</feature>
<dbReference type="EMBL" id="AMWN01000004">
    <property type="protein sequence ID" value="EXJ88420.1"/>
    <property type="molecule type" value="Genomic_DNA"/>
</dbReference>
<comment type="caution">
    <text evidence="2">The sequence shown here is derived from an EMBL/GenBank/DDBJ whole genome shotgun (WGS) entry which is preliminary data.</text>
</comment>
<dbReference type="OrthoDB" id="4160503at2759"/>